<dbReference type="SUPFAM" id="SSF50814">
    <property type="entry name" value="Lipocalins"/>
    <property type="match status" value="1"/>
</dbReference>
<sequence length="132" mass="15373">MQIEIKNTVQTDGRTETICETHDCQFSQKKGTSYIIYHNAEKEQVLLKYRNEELAMIRYSKPKSIMTFRENHLTAAQISTPLGSQKLLIETENLSVQPEKQRIIVDYTLKQAETEAVFANYHLAISWYEKLS</sequence>
<dbReference type="EMBL" id="QVQY01000008">
    <property type="protein sequence ID" value="RFU51231.1"/>
    <property type="molecule type" value="Genomic_DNA"/>
</dbReference>
<evidence type="ECO:0000313" key="3">
    <source>
        <dbReference type="EMBL" id="RFU53154.1"/>
    </source>
</evidence>
<protein>
    <submittedName>
        <fullName evidence="3">DUF1934 domain-containing protein</fullName>
    </submittedName>
</protein>
<name>A0A372KMK7_9STRE</name>
<dbReference type="Proteomes" id="UP000264056">
    <property type="component" value="Unassembled WGS sequence"/>
</dbReference>
<gene>
    <name evidence="1" type="ORF">DDV21_008020</name>
    <name evidence="2" type="ORF">DDV22_04280</name>
    <name evidence="3" type="ORF">DDV23_06125</name>
</gene>
<dbReference type="EMBL" id="CP031733">
    <property type="protein sequence ID" value="AXQ79035.1"/>
    <property type="molecule type" value="Genomic_DNA"/>
</dbReference>
<dbReference type="KEGG" id="schj:DDV21_008020"/>
<organism evidence="3 5">
    <name type="scientific">Streptococcus chenjunshii</name>
    <dbReference type="NCBI Taxonomy" id="2173853"/>
    <lineage>
        <taxon>Bacteria</taxon>
        <taxon>Bacillati</taxon>
        <taxon>Bacillota</taxon>
        <taxon>Bacilli</taxon>
        <taxon>Lactobacillales</taxon>
        <taxon>Streptococcaceae</taxon>
        <taxon>Streptococcus</taxon>
    </lineage>
</organism>
<reference evidence="4" key="3">
    <citation type="submission" date="2018-08" db="EMBL/GenBank/DDBJ databases">
        <title>Streptococcus chenjunshii sp. nov., isolated from stools sample of the Tibetan antelope in the Qinghai-Tibet plateau, China.</title>
        <authorList>
            <person name="Tian Z."/>
        </authorList>
    </citation>
    <scope>NUCLEOTIDE SEQUENCE [LARGE SCALE GENOMIC DNA]</scope>
    <source>
        <strain evidence="4">Z15</strain>
    </source>
</reference>
<evidence type="ECO:0000313" key="6">
    <source>
        <dbReference type="Proteomes" id="UP000264056"/>
    </source>
</evidence>
<evidence type="ECO:0000313" key="1">
    <source>
        <dbReference type="EMBL" id="AXQ79035.1"/>
    </source>
</evidence>
<dbReference type="Pfam" id="PF09148">
    <property type="entry name" value="DUF1934"/>
    <property type="match status" value="1"/>
</dbReference>
<dbReference type="RefSeq" id="WP_116878231.1">
    <property type="nucleotide sequence ID" value="NZ_CP031733.1"/>
</dbReference>
<dbReference type="Proteomes" id="UP000262901">
    <property type="component" value="Unassembled WGS sequence"/>
</dbReference>
<reference evidence="2 6" key="1">
    <citation type="submission" date="2018-08" db="EMBL/GenBank/DDBJ databases">
        <title>Draft genome of Streptococcus sp .nov. Z2.</title>
        <authorList>
            <person name="Tian Z."/>
        </authorList>
    </citation>
    <scope>NUCLEOTIDE SEQUENCE [LARGE SCALE GENOMIC DNA]</scope>
    <source>
        <strain evidence="2 6">Z2</strain>
    </source>
</reference>
<dbReference type="EMBL" id="QVQZ01000011">
    <property type="protein sequence ID" value="RFU53154.1"/>
    <property type="molecule type" value="Genomic_DNA"/>
</dbReference>
<evidence type="ECO:0000313" key="5">
    <source>
        <dbReference type="Proteomes" id="UP000262901"/>
    </source>
</evidence>
<dbReference type="AlphaFoldDB" id="A0A372KMK7"/>
<evidence type="ECO:0000313" key="4">
    <source>
        <dbReference type="Proteomes" id="UP000246115"/>
    </source>
</evidence>
<dbReference type="InterPro" id="IPR015231">
    <property type="entry name" value="DUF1934"/>
</dbReference>
<keyword evidence="6" id="KW-1185">Reference proteome</keyword>
<accession>A0A346NDE0</accession>
<dbReference type="OrthoDB" id="2233368at2"/>
<reference evidence="3 5" key="2">
    <citation type="submission" date="2018-08" db="EMBL/GenBank/DDBJ databases">
        <title>Draft genome of Streptococcus sp. nov. Z1.</title>
        <authorList>
            <person name="Tian Z."/>
        </authorList>
    </citation>
    <scope>NUCLEOTIDE SEQUENCE [LARGE SCALE GENOMIC DNA]</scope>
    <source>
        <strain evidence="3">Z1</strain>
        <strain evidence="5">Z1(2018)</strain>
    </source>
</reference>
<dbReference type="Proteomes" id="UP000246115">
    <property type="component" value="Chromosome"/>
</dbReference>
<evidence type="ECO:0000313" key="2">
    <source>
        <dbReference type="EMBL" id="RFU51231.1"/>
    </source>
</evidence>
<accession>A0A372KMK7</accession>
<reference evidence="1" key="4">
    <citation type="journal article" date="2019" name="Int. J. Syst. Evol. Microbiol.">
        <title>Streptococcus chenjunshii sp. nov. isolated from feces of Tibetan antelopes.</title>
        <authorList>
            <person name="Tian Z."/>
            <person name="Lu S."/>
            <person name="Jin D."/>
            <person name="Yang J."/>
            <person name="Pu J."/>
            <person name="Lai X.H."/>
            <person name="Bai X.N."/>
            <person name="Wu X.M."/>
            <person name="Li J."/>
            <person name="Wang S."/>
            <person name="Xu J."/>
        </authorList>
    </citation>
    <scope>NUCLEOTIDE SEQUENCE</scope>
    <source>
        <strain evidence="1">Z15</strain>
    </source>
</reference>
<dbReference type="Gene3D" id="2.40.128.20">
    <property type="match status" value="1"/>
</dbReference>
<proteinExistence type="predicted"/>
<dbReference type="InterPro" id="IPR012674">
    <property type="entry name" value="Calycin"/>
</dbReference>